<keyword evidence="2" id="KW-1185">Reference proteome</keyword>
<dbReference type="EMBL" id="BJMM01000036">
    <property type="protein sequence ID" value="GEB52778.1"/>
    <property type="molecule type" value="Genomic_DNA"/>
</dbReference>
<sequence length="135" mass="14179">MSVPLAAKRADSSRWSSARMLTANRPASLIRGQLLELRAGAKQMRGGSRESEAKVCTAMPAGRGSESQPGAVITAIPVQKELITCFSRPGSGRRSWAGDVFTGGEGCVALIGTLSSGTGDCLLEVFLIEILDVRD</sequence>
<dbReference type="AlphaFoldDB" id="A0A4Y3R7M2"/>
<accession>A0A4Y3R7M2</accession>
<proteinExistence type="predicted"/>
<evidence type="ECO:0000313" key="1">
    <source>
        <dbReference type="EMBL" id="GEB52778.1"/>
    </source>
</evidence>
<name>A0A4Y3R7M2_STRCI</name>
<evidence type="ECO:0000313" key="2">
    <source>
        <dbReference type="Proteomes" id="UP000319210"/>
    </source>
</evidence>
<protein>
    <submittedName>
        <fullName evidence="1">Uncharacterized protein</fullName>
    </submittedName>
</protein>
<comment type="caution">
    <text evidence="1">The sequence shown here is derived from an EMBL/GenBank/DDBJ whole genome shotgun (WGS) entry which is preliminary data.</text>
</comment>
<gene>
    <name evidence="1" type="ORF">SCA03_53290</name>
</gene>
<reference evidence="1 2" key="1">
    <citation type="submission" date="2019-06" db="EMBL/GenBank/DDBJ databases">
        <title>Whole genome shotgun sequence of Streptomyces cacaoi subsp. cacaoi NBRC 12748.</title>
        <authorList>
            <person name="Hosoyama A."/>
            <person name="Uohara A."/>
            <person name="Ohji S."/>
            <person name="Ichikawa N."/>
        </authorList>
    </citation>
    <scope>NUCLEOTIDE SEQUENCE [LARGE SCALE GENOMIC DNA]</scope>
    <source>
        <strain evidence="1 2">NBRC 12748</strain>
    </source>
</reference>
<dbReference type="Proteomes" id="UP000319210">
    <property type="component" value="Unassembled WGS sequence"/>
</dbReference>
<organism evidence="1 2">
    <name type="scientific">Streptomyces cacaoi</name>
    <dbReference type="NCBI Taxonomy" id="1898"/>
    <lineage>
        <taxon>Bacteria</taxon>
        <taxon>Bacillati</taxon>
        <taxon>Actinomycetota</taxon>
        <taxon>Actinomycetes</taxon>
        <taxon>Kitasatosporales</taxon>
        <taxon>Streptomycetaceae</taxon>
        <taxon>Streptomyces</taxon>
    </lineage>
</organism>